<keyword evidence="3" id="KW-1185">Reference proteome</keyword>
<feature type="region of interest" description="Disordered" evidence="1">
    <location>
        <begin position="1"/>
        <end position="30"/>
    </location>
</feature>
<dbReference type="AlphaFoldDB" id="A0A8J5I5I1"/>
<dbReference type="Proteomes" id="UP000734854">
    <property type="component" value="Unassembled WGS sequence"/>
</dbReference>
<organism evidence="2 3">
    <name type="scientific">Zingiber officinale</name>
    <name type="common">Ginger</name>
    <name type="synonym">Amomum zingiber</name>
    <dbReference type="NCBI Taxonomy" id="94328"/>
    <lineage>
        <taxon>Eukaryota</taxon>
        <taxon>Viridiplantae</taxon>
        <taxon>Streptophyta</taxon>
        <taxon>Embryophyta</taxon>
        <taxon>Tracheophyta</taxon>
        <taxon>Spermatophyta</taxon>
        <taxon>Magnoliopsida</taxon>
        <taxon>Liliopsida</taxon>
        <taxon>Zingiberales</taxon>
        <taxon>Zingiberaceae</taxon>
        <taxon>Zingiber</taxon>
    </lineage>
</organism>
<accession>A0A8J5I5I1</accession>
<proteinExistence type="predicted"/>
<protein>
    <submittedName>
        <fullName evidence="2">Uncharacterized protein</fullName>
    </submittedName>
</protein>
<gene>
    <name evidence="2" type="ORF">ZIOFF_001183</name>
</gene>
<feature type="compositionally biased region" description="Basic and acidic residues" evidence="1">
    <location>
        <begin position="1"/>
        <end position="17"/>
    </location>
</feature>
<sequence length="109" mass="12251">MVQDDGRRVRGRREQVDVPRSPVSLRPNDDSIEARSQCGAFDSGRDAYDKNVRGTGVIMAAMERLLKIRSIQGITPEDVFNRNIAAQAIHHEFQDADEANLLEEEGYAH</sequence>
<reference evidence="2 3" key="1">
    <citation type="submission" date="2020-08" db="EMBL/GenBank/DDBJ databases">
        <title>Plant Genome Project.</title>
        <authorList>
            <person name="Zhang R.-G."/>
        </authorList>
    </citation>
    <scope>NUCLEOTIDE SEQUENCE [LARGE SCALE GENOMIC DNA]</scope>
    <source>
        <tissue evidence="2">Rhizome</tissue>
    </source>
</reference>
<evidence type="ECO:0000313" key="2">
    <source>
        <dbReference type="EMBL" id="KAG6536139.1"/>
    </source>
</evidence>
<comment type="caution">
    <text evidence="2">The sequence shown here is derived from an EMBL/GenBank/DDBJ whole genome shotgun (WGS) entry which is preliminary data.</text>
</comment>
<name>A0A8J5I5I1_ZINOF</name>
<evidence type="ECO:0000313" key="3">
    <source>
        <dbReference type="Proteomes" id="UP000734854"/>
    </source>
</evidence>
<dbReference type="EMBL" id="JACMSC010000001">
    <property type="protein sequence ID" value="KAG6536139.1"/>
    <property type="molecule type" value="Genomic_DNA"/>
</dbReference>
<evidence type="ECO:0000256" key="1">
    <source>
        <dbReference type="SAM" id="MobiDB-lite"/>
    </source>
</evidence>